<evidence type="ECO:0000313" key="2">
    <source>
        <dbReference type="EMBL" id="MBM7615769.1"/>
    </source>
</evidence>
<protein>
    <submittedName>
        <fullName evidence="2">Amidohydrolase YtcJ</fullName>
    </submittedName>
</protein>
<organism evidence="2 3">
    <name type="scientific">Alkaliphilus hydrothermalis</name>
    <dbReference type="NCBI Taxonomy" id="1482730"/>
    <lineage>
        <taxon>Bacteria</taxon>
        <taxon>Bacillati</taxon>
        <taxon>Bacillota</taxon>
        <taxon>Clostridia</taxon>
        <taxon>Peptostreptococcales</taxon>
        <taxon>Natronincolaceae</taxon>
        <taxon>Alkaliphilus</taxon>
    </lineage>
</organism>
<keyword evidence="3" id="KW-1185">Reference proteome</keyword>
<reference evidence="2 3" key="1">
    <citation type="submission" date="2021-01" db="EMBL/GenBank/DDBJ databases">
        <title>Genomic Encyclopedia of Type Strains, Phase IV (KMG-IV): sequencing the most valuable type-strain genomes for metagenomic binning, comparative biology and taxonomic classification.</title>
        <authorList>
            <person name="Goeker M."/>
        </authorList>
    </citation>
    <scope>NUCLEOTIDE SEQUENCE [LARGE SCALE GENOMIC DNA]</scope>
    <source>
        <strain evidence="2 3">DSM 25890</strain>
    </source>
</reference>
<dbReference type="SUPFAM" id="SSF51338">
    <property type="entry name" value="Composite domain of metallo-dependent hydrolases"/>
    <property type="match status" value="1"/>
</dbReference>
<dbReference type="Proteomes" id="UP001314796">
    <property type="component" value="Unassembled WGS sequence"/>
</dbReference>
<dbReference type="Gene3D" id="3.10.310.70">
    <property type="match status" value="1"/>
</dbReference>
<dbReference type="Gene3D" id="2.30.40.10">
    <property type="entry name" value="Urease, subunit C, domain 1"/>
    <property type="match status" value="1"/>
</dbReference>
<dbReference type="PANTHER" id="PTHR22642:SF2">
    <property type="entry name" value="PROTEIN LONG AFTER FAR-RED 3"/>
    <property type="match status" value="1"/>
</dbReference>
<name>A0ABS2NS29_9FIRM</name>
<dbReference type="Gene3D" id="3.20.20.140">
    <property type="entry name" value="Metal-dependent hydrolases"/>
    <property type="match status" value="1"/>
</dbReference>
<dbReference type="InterPro" id="IPR011059">
    <property type="entry name" value="Metal-dep_hydrolase_composite"/>
</dbReference>
<dbReference type="InterPro" id="IPR033932">
    <property type="entry name" value="YtcJ-like"/>
</dbReference>
<dbReference type="PANTHER" id="PTHR22642">
    <property type="entry name" value="IMIDAZOLONEPROPIONASE"/>
    <property type="match status" value="1"/>
</dbReference>
<proteinExistence type="predicted"/>
<dbReference type="InterPro" id="IPR013108">
    <property type="entry name" value="Amidohydro_3"/>
</dbReference>
<accession>A0ABS2NS29</accession>
<dbReference type="EMBL" id="JAFBEE010000017">
    <property type="protein sequence ID" value="MBM7615769.1"/>
    <property type="molecule type" value="Genomic_DNA"/>
</dbReference>
<comment type="caution">
    <text evidence="2">The sequence shown here is derived from an EMBL/GenBank/DDBJ whole genome shotgun (WGS) entry which is preliminary data.</text>
</comment>
<evidence type="ECO:0000259" key="1">
    <source>
        <dbReference type="Pfam" id="PF07969"/>
    </source>
</evidence>
<dbReference type="InterPro" id="IPR032466">
    <property type="entry name" value="Metal_Hydrolase"/>
</dbReference>
<evidence type="ECO:0000313" key="3">
    <source>
        <dbReference type="Proteomes" id="UP001314796"/>
    </source>
</evidence>
<feature type="domain" description="Amidohydrolase 3" evidence="1">
    <location>
        <begin position="48"/>
        <end position="536"/>
    </location>
</feature>
<dbReference type="SUPFAM" id="SSF51556">
    <property type="entry name" value="Metallo-dependent hydrolases"/>
    <property type="match status" value="1"/>
</dbReference>
<gene>
    <name evidence="2" type="ORF">JOC73_002343</name>
</gene>
<sequence length="542" mass="60922">MRKIFINGKVMTMQDGEMAEGFLVEGEIFKRVASNEELLALKDDETAVVDLEGKWVLPGFNDSHMHLVSYGLSTKKVDLRNCKSLEEVGSTIKSYIDNLEENYFGEWIVGHGWNEENFDQSKLPTADFLDTITTAYPIYLSRACYHICAVNSKALEVAGVNEKTPDPEGGKIDRYPNTQKPNGILRENGLWLAYEKIPSVTEVHQIKKVIQSAVEDALKVGLTSIQTEDFGQVEDFKKMITAYQELEQEGNLNLRINLQMLLQEKDKLQRLIDLGYHSGMGSNLLKFGPLKMLADGSLGGRTAALREGYADDPENKGILIFEDQKLKEHLRYATENNLQLAVHAIGDQTMIQLLDIYEEIFGKGNDRRPRIIHCQITDQEIINRMAKLNVIGDIQPGFLPTDLKMVEARVGENRARESYAWKSMLHSGVHVAGGSDCPIESFNPFLGIYGGVTRKDYEGKPEAGWNPQECLTLEEAIGLYTTGASYATFEENIKGKIQEGYLADFIVLKEDIKAIPELELKDVTVLETYVGGVCRYHKHTCH</sequence>
<dbReference type="RefSeq" id="WP_204403346.1">
    <property type="nucleotide sequence ID" value="NZ_JAFBEE010000017.1"/>
</dbReference>
<dbReference type="CDD" id="cd01300">
    <property type="entry name" value="YtcJ_like"/>
    <property type="match status" value="1"/>
</dbReference>
<dbReference type="Pfam" id="PF07969">
    <property type="entry name" value="Amidohydro_3"/>
    <property type="match status" value="1"/>
</dbReference>